<dbReference type="Proteomes" id="UP000005408">
    <property type="component" value="Unassembled WGS sequence"/>
</dbReference>
<reference evidence="2" key="1">
    <citation type="submission" date="2022-08" db="UniProtKB">
        <authorList>
            <consortium name="EnsemblMetazoa"/>
        </authorList>
    </citation>
    <scope>IDENTIFICATION</scope>
    <source>
        <strain evidence="2">05x7-T-G4-1.051#20</strain>
    </source>
</reference>
<organism evidence="2 3">
    <name type="scientific">Magallana gigas</name>
    <name type="common">Pacific oyster</name>
    <name type="synonym">Crassostrea gigas</name>
    <dbReference type="NCBI Taxonomy" id="29159"/>
    <lineage>
        <taxon>Eukaryota</taxon>
        <taxon>Metazoa</taxon>
        <taxon>Spiralia</taxon>
        <taxon>Lophotrochozoa</taxon>
        <taxon>Mollusca</taxon>
        <taxon>Bivalvia</taxon>
        <taxon>Autobranchia</taxon>
        <taxon>Pteriomorphia</taxon>
        <taxon>Ostreida</taxon>
        <taxon>Ostreoidea</taxon>
        <taxon>Ostreidae</taxon>
        <taxon>Magallana</taxon>
    </lineage>
</organism>
<dbReference type="EnsemblMetazoa" id="G6300.1">
    <property type="protein sequence ID" value="G6300.1:cds"/>
    <property type="gene ID" value="G6300"/>
</dbReference>
<name>A0A8W8NCI5_MAGGI</name>
<evidence type="ECO:0000313" key="3">
    <source>
        <dbReference type="Proteomes" id="UP000005408"/>
    </source>
</evidence>
<feature type="chain" id="PRO_5036464886" evidence="1">
    <location>
        <begin position="29"/>
        <end position="110"/>
    </location>
</feature>
<accession>A0A8W8NCI5</accession>
<dbReference type="AlphaFoldDB" id="A0A8W8NCI5"/>
<evidence type="ECO:0000313" key="2">
    <source>
        <dbReference type="EnsemblMetazoa" id="G6300.1:cds"/>
    </source>
</evidence>
<keyword evidence="1" id="KW-0732">Signal</keyword>
<keyword evidence="3" id="KW-1185">Reference proteome</keyword>
<protein>
    <submittedName>
        <fullName evidence="2">Uncharacterized protein</fullName>
    </submittedName>
</protein>
<proteinExistence type="predicted"/>
<feature type="signal peptide" evidence="1">
    <location>
        <begin position="1"/>
        <end position="28"/>
    </location>
</feature>
<sequence>MARMQTVVHTAKLRVICILLHIFLREESWHLVVTEDDQVQAQSDTIFSMKLPCDLVAFMRQEEGSGIPEKLKEELLSRKDAYEIDKNDDRDTDIPNYDIVLTEDKVDSRR</sequence>
<evidence type="ECO:0000256" key="1">
    <source>
        <dbReference type="SAM" id="SignalP"/>
    </source>
</evidence>